<comment type="caution">
    <text evidence="2">The sequence shown here is derived from an EMBL/GenBank/DDBJ whole genome shotgun (WGS) entry which is preliminary data.</text>
</comment>
<evidence type="ECO:0000256" key="1">
    <source>
        <dbReference type="SAM" id="Phobius"/>
    </source>
</evidence>
<evidence type="ECO:0000313" key="2">
    <source>
        <dbReference type="EMBL" id="EPY01326.1"/>
    </source>
</evidence>
<gene>
    <name evidence="2" type="ORF">K678_11403</name>
</gene>
<protein>
    <submittedName>
        <fullName evidence="2">Uncharacterized protein</fullName>
    </submittedName>
</protein>
<keyword evidence="1" id="KW-1133">Transmembrane helix</keyword>
<organism evidence="2 3">
    <name type="scientific">Magnetospirillum fulvum MGU-K5</name>
    <dbReference type="NCBI Taxonomy" id="1316936"/>
    <lineage>
        <taxon>Bacteria</taxon>
        <taxon>Pseudomonadati</taxon>
        <taxon>Pseudomonadota</taxon>
        <taxon>Alphaproteobacteria</taxon>
        <taxon>Rhodospirillales</taxon>
        <taxon>Rhodospirillaceae</taxon>
        <taxon>Magnetospirillum</taxon>
    </lineage>
</organism>
<dbReference type="EMBL" id="AQPH01000043">
    <property type="protein sequence ID" value="EPY01326.1"/>
    <property type="molecule type" value="Genomic_DNA"/>
</dbReference>
<name>S9TGC6_MAGFU</name>
<dbReference type="STRING" id="1316936.K678_11403"/>
<keyword evidence="1" id="KW-0472">Membrane</keyword>
<feature type="transmembrane region" description="Helical" evidence="1">
    <location>
        <begin position="45"/>
        <end position="65"/>
    </location>
</feature>
<accession>S9TGC6</accession>
<keyword evidence="1" id="KW-0812">Transmembrane</keyword>
<evidence type="ECO:0000313" key="3">
    <source>
        <dbReference type="Proteomes" id="UP000015350"/>
    </source>
</evidence>
<feature type="transmembrane region" description="Helical" evidence="1">
    <location>
        <begin position="123"/>
        <end position="144"/>
    </location>
</feature>
<sequence>MFKSDEGVDHGGGMSPKNDNDRVSLTATILMNPVRTIANLLRRGTILVSLLAFLLAGLLCVGWVLCVGGDGHVAIESVKTQPHPGSAFAAPPDISAAGSQTCVDLPAVESTSSSPPRPEDLPIAPLFALVCLLWSLASPVRRILGPWTRPRGRDPRLIQHRTVVLLN</sequence>
<reference evidence="2 3" key="1">
    <citation type="submission" date="2013-04" db="EMBL/GenBank/DDBJ databases">
        <authorList>
            <person name="Kuznetsov B."/>
            <person name="Ivanovsky R."/>
        </authorList>
    </citation>
    <scope>NUCLEOTIDE SEQUENCE [LARGE SCALE GENOMIC DNA]</scope>
    <source>
        <strain evidence="2 3">MGU-K5</strain>
    </source>
</reference>
<proteinExistence type="predicted"/>
<dbReference type="AlphaFoldDB" id="S9TGC6"/>
<dbReference type="Proteomes" id="UP000015350">
    <property type="component" value="Unassembled WGS sequence"/>
</dbReference>